<name>A0A8U0IHB9_9EURY</name>
<dbReference type="GO" id="GO:0003755">
    <property type="term" value="F:peptidyl-prolyl cis-trans isomerase activity"/>
    <property type="evidence" value="ECO:0007669"/>
    <property type="project" value="UniProtKB-UniRule"/>
</dbReference>
<organism evidence="11 12">
    <name type="scientific">Halorussus gelatinilyticus</name>
    <dbReference type="NCBI Taxonomy" id="2937524"/>
    <lineage>
        <taxon>Archaea</taxon>
        <taxon>Methanobacteriati</taxon>
        <taxon>Methanobacteriota</taxon>
        <taxon>Stenosarchaea group</taxon>
        <taxon>Halobacteria</taxon>
        <taxon>Halobacteriales</taxon>
        <taxon>Haladaptataceae</taxon>
        <taxon>Halorussus</taxon>
    </lineage>
</organism>
<dbReference type="KEGG" id="haxz:M0R88_16515"/>
<evidence type="ECO:0000256" key="8">
    <source>
        <dbReference type="PROSITE-ProRule" id="PRU00277"/>
    </source>
</evidence>
<comment type="similarity">
    <text evidence="3 9">Belongs to the FKBP-type PPIase family.</text>
</comment>
<evidence type="ECO:0000256" key="1">
    <source>
        <dbReference type="ARBA" id="ARBA00000971"/>
    </source>
</evidence>
<dbReference type="SUPFAM" id="SSF54534">
    <property type="entry name" value="FKBP-like"/>
    <property type="match status" value="1"/>
</dbReference>
<evidence type="ECO:0000256" key="2">
    <source>
        <dbReference type="ARBA" id="ARBA00004496"/>
    </source>
</evidence>
<keyword evidence="6" id="KW-0143">Chaperone</keyword>
<dbReference type="Gene3D" id="3.10.50.40">
    <property type="match status" value="1"/>
</dbReference>
<dbReference type="GO" id="GO:0005737">
    <property type="term" value="C:cytoplasm"/>
    <property type="evidence" value="ECO:0007669"/>
    <property type="project" value="UniProtKB-SubCell"/>
</dbReference>
<evidence type="ECO:0000259" key="10">
    <source>
        <dbReference type="PROSITE" id="PS50059"/>
    </source>
</evidence>
<comment type="subcellular location">
    <subcellularLocation>
        <location evidence="2">Cytoplasm</location>
    </subcellularLocation>
</comment>
<evidence type="ECO:0000256" key="7">
    <source>
        <dbReference type="ARBA" id="ARBA00023235"/>
    </source>
</evidence>
<keyword evidence="7 8" id="KW-0413">Isomerase</keyword>
<evidence type="ECO:0000313" key="12">
    <source>
        <dbReference type="Proteomes" id="UP000830434"/>
    </source>
</evidence>
<feature type="domain" description="PPIase FKBP-type" evidence="10">
    <location>
        <begin position="5"/>
        <end position="97"/>
    </location>
</feature>
<dbReference type="RefSeq" id="WP_248654520.1">
    <property type="nucleotide sequence ID" value="NZ_CP096658.1"/>
</dbReference>
<dbReference type="EMBL" id="CP096658">
    <property type="protein sequence ID" value="UPW00105.1"/>
    <property type="molecule type" value="Genomic_DNA"/>
</dbReference>
<dbReference type="Pfam" id="PF00254">
    <property type="entry name" value="FKBP_C"/>
    <property type="match status" value="1"/>
</dbReference>
<evidence type="ECO:0000256" key="4">
    <source>
        <dbReference type="ARBA" id="ARBA00022490"/>
    </source>
</evidence>
<evidence type="ECO:0000256" key="3">
    <source>
        <dbReference type="ARBA" id="ARBA00006577"/>
    </source>
</evidence>
<dbReference type="InterPro" id="IPR001179">
    <property type="entry name" value="PPIase_FKBP_dom"/>
</dbReference>
<keyword evidence="4" id="KW-0963">Cytoplasm</keyword>
<evidence type="ECO:0000256" key="5">
    <source>
        <dbReference type="ARBA" id="ARBA00023110"/>
    </source>
</evidence>
<reference evidence="11" key="1">
    <citation type="submission" date="2022-04" db="EMBL/GenBank/DDBJ databases">
        <title>Diverse halophilic archaea isolated from saline environments.</title>
        <authorList>
            <person name="Cui H.-L."/>
        </authorList>
    </citation>
    <scope>NUCLEOTIDE SEQUENCE</scope>
    <source>
        <strain evidence="11">XZYJT40</strain>
    </source>
</reference>
<dbReference type="InterPro" id="IPR048261">
    <property type="entry name" value="SlpA/SlyD-like_ins_sf"/>
</dbReference>
<dbReference type="Gene3D" id="2.40.10.330">
    <property type="match status" value="1"/>
</dbReference>
<evidence type="ECO:0000256" key="6">
    <source>
        <dbReference type="ARBA" id="ARBA00023186"/>
    </source>
</evidence>
<evidence type="ECO:0000256" key="9">
    <source>
        <dbReference type="RuleBase" id="RU003915"/>
    </source>
</evidence>
<proteinExistence type="inferred from homology"/>
<dbReference type="PROSITE" id="PS50059">
    <property type="entry name" value="FKBP_PPIASE"/>
    <property type="match status" value="1"/>
</dbReference>
<dbReference type="InterPro" id="IPR046357">
    <property type="entry name" value="PPIase_dom_sf"/>
</dbReference>
<dbReference type="PANTHER" id="PTHR47861">
    <property type="entry name" value="FKBP-TYPE PEPTIDYL-PROLYL CIS-TRANS ISOMERASE SLYD"/>
    <property type="match status" value="1"/>
</dbReference>
<dbReference type="GeneID" id="72191492"/>
<dbReference type="EC" id="5.2.1.8" evidence="9"/>
<dbReference type="AlphaFoldDB" id="A0A8U0IHB9"/>
<comment type="catalytic activity">
    <reaction evidence="1 8 9">
        <text>[protein]-peptidylproline (omega=180) = [protein]-peptidylproline (omega=0)</text>
        <dbReference type="Rhea" id="RHEA:16237"/>
        <dbReference type="Rhea" id="RHEA-COMP:10747"/>
        <dbReference type="Rhea" id="RHEA-COMP:10748"/>
        <dbReference type="ChEBI" id="CHEBI:83833"/>
        <dbReference type="ChEBI" id="CHEBI:83834"/>
        <dbReference type="EC" id="5.2.1.8"/>
    </reaction>
</comment>
<keyword evidence="12" id="KW-1185">Reference proteome</keyword>
<protein>
    <recommendedName>
        <fullName evidence="9">Peptidyl-prolyl cis-trans isomerase</fullName>
        <ecNumber evidence="9">5.2.1.8</ecNumber>
    </recommendedName>
</protein>
<gene>
    <name evidence="11" type="ORF">M0R88_16515</name>
</gene>
<accession>A0A8U0IHB9</accession>
<dbReference type="PANTHER" id="PTHR47861:SF3">
    <property type="entry name" value="FKBP-TYPE PEPTIDYL-PROLYL CIS-TRANS ISOMERASE SLYD"/>
    <property type="match status" value="1"/>
</dbReference>
<dbReference type="GO" id="GO:0042026">
    <property type="term" value="P:protein refolding"/>
    <property type="evidence" value="ECO:0007669"/>
    <property type="project" value="UniProtKB-ARBA"/>
</dbReference>
<keyword evidence="5 8" id="KW-0697">Rotamase</keyword>
<dbReference type="Proteomes" id="UP000830434">
    <property type="component" value="Chromosome"/>
</dbReference>
<sequence>MTREGDIAVVHFTGRIADGEDAGEVFDTTDADVAMETGIYHDHRDYEPLEFRVGERTVVAGLDDAVREMAVGDERTVTVEPERAFGERDESKVVRFPRTDLEERSDVTAEPGELVRSETGETGWIVEAGDETVTVDFNHELAGLPVEFDVKLLSRYDDG</sequence>
<evidence type="ECO:0000313" key="11">
    <source>
        <dbReference type="EMBL" id="UPW00105.1"/>
    </source>
</evidence>